<dbReference type="Pfam" id="PF00240">
    <property type="entry name" value="ubiquitin"/>
    <property type="match status" value="1"/>
</dbReference>
<dbReference type="InterPro" id="IPR006636">
    <property type="entry name" value="STI1_HS-bd"/>
</dbReference>
<dbReference type="OMA" id="PGMDMFG"/>
<keyword evidence="5" id="KW-1185">Reference proteome</keyword>
<comment type="caution">
    <text evidence="4">The sequence shown here is derived from an EMBL/GenBank/DDBJ whole genome shotgun (WGS) entry which is preliminary data.</text>
</comment>
<sequence length="405" mass="42258">MDDDSARPQVFNRTARSSDSSRCSKPLPLSVLMAPITINIKASNDKKYSVQFDTDKTVAELKEEISKVSEIEASRQRLIYSGRVLSKDDDKLDQYKVKDGNTIHLVQGKSPAAAGANAQGTSSPAAAQPQIPMSAGTGVGNPLTGLTGARYAGQIGLPNASLFGADGGMTGNFGGEEDMAEMLSQPGVREAMEAAFSNPQFIDQMINSNPQLRDAPPYVRQMLQSPEFRRQMMDPNFIRQMNQMQRLMGGGPAQPAAFPAPGPATNADTAAAGTASGTGTNPTNATGPQTTLPDIGQMMQMMQGAGGNAAGPGAANAGGAGGADMFSQMMQNPALMSMLGGMGGLGASPASNAPADTRPPEERYAEQLRQLNDMGFFDFEQNVSALRRSGGSVQGAIEALLSGSI</sequence>
<dbReference type="STRING" id="56484.A0A1Y2FR84"/>
<evidence type="ECO:0000313" key="5">
    <source>
        <dbReference type="Proteomes" id="UP000193685"/>
    </source>
</evidence>
<dbReference type="SUPFAM" id="SSF46934">
    <property type="entry name" value="UBA-like"/>
    <property type="match status" value="1"/>
</dbReference>
<dbReference type="InterPro" id="IPR029071">
    <property type="entry name" value="Ubiquitin-like_domsf"/>
</dbReference>
<feature type="region of interest" description="Disordered" evidence="1">
    <location>
        <begin position="1"/>
        <end position="24"/>
    </location>
</feature>
<dbReference type="CDD" id="cd14324">
    <property type="entry name" value="UBA_Dsk2p_like"/>
    <property type="match status" value="1"/>
</dbReference>
<dbReference type="PROSITE" id="PS50053">
    <property type="entry name" value="UBIQUITIN_2"/>
    <property type="match status" value="1"/>
</dbReference>
<gene>
    <name evidence="4" type="ORF">BCR37DRAFT_376614</name>
</gene>
<accession>A0A1Y2FR84</accession>
<evidence type="ECO:0000313" key="4">
    <source>
        <dbReference type="EMBL" id="ORY86087.1"/>
    </source>
</evidence>
<evidence type="ECO:0000259" key="2">
    <source>
        <dbReference type="PROSITE" id="PS50030"/>
    </source>
</evidence>
<protein>
    <recommendedName>
        <fullName evidence="6">Ubiquitin-related domain-containing protein</fullName>
    </recommendedName>
</protein>
<dbReference type="InterPro" id="IPR000626">
    <property type="entry name" value="Ubiquitin-like_dom"/>
</dbReference>
<feature type="compositionally biased region" description="Low complexity" evidence="1">
    <location>
        <begin position="253"/>
        <end position="293"/>
    </location>
</feature>
<dbReference type="InterPro" id="IPR009060">
    <property type="entry name" value="UBA-like_sf"/>
</dbReference>
<reference evidence="4 5" key="1">
    <citation type="submission" date="2016-07" db="EMBL/GenBank/DDBJ databases">
        <title>Pervasive Adenine N6-methylation of Active Genes in Fungi.</title>
        <authorList>
            <consortium name="DOE Joint Genome Institute"/>
            <person name="Mondo S.J."/>
            <person name="Dannebaum R.O."/>
            <person name="Kuo R.C."/>
            <person name="Labutti K."/>
            <person name="Haridas S."/>
            <person name="Kuo A."/>
            <person name="Salamov A."/>
            <person name="Ahrendt S.R."/>
            <person name="Lipzen A."/>
            <person name="Sullivan W."/>
            <person name="Andreopoulos W.B."/>
            <person name="Clum A."/>
            <person name="Lindquist E."/>
            <person name="Daum C."/>
            <person name="Ramamoorthy G.K."/>
            <person name="Gryganskyi A."/>
            <person name="Culley D."/>
            <person name="Magnuson J.K."/>
            <person name="James T.Y."/>
            <person name="O'Malley M.A."/>
            <person name="Stajich J.E."/>
            <person name="Spatafora J.W."/>
            <person name="Visel A."/>
            <person name="Grigoriev I.V."/>
        </authorList>
    </citation>
    <scope>NUCLEOTIDE SEQUENCE [LARGE SCALE GENOMIC DNA]</scope>
    <source>
        <strain evidence="4 5">12-1054</strain>
    </source>
</reference>
<dbReference type="EMBL" id="MCFI01000003">
    <property type="protein sequence ID" value="ORY86087.1"/>
    <property type="molecule type" value="Genomic_DNA"/>
</dbReference>
<feature type="region of interest" description="Disordered" evidence="1">
    <location>
        <begin position="110"/>
        <end position="130"/>
    </location>
</feature>
<dbReference type="RefSeq" id="XP_040727269.1">
    <property type="nucleotide sequence ID" value="XM_040868632.1"/>
</dbReference>
<dbReference type="SMART" id="SM00165">
    <property type="entry name" value="UBA"/>
    <property type="match status" value="1"/>
</dbReference>
<dbReference type="PANTHER" id="PTHR10677:SF3">
    <property type="entry name" value="FI07626P-RELATED"/>
    <property type="match status" value="1"/>
</dbReference>
<dbReference type="AlphaFoldDB" id="A0A1Y2FR84"/>
<dbReference type="SUPFAM" id="SSF54236">
    <property type="entry name" value="Ubiquitin-like"/>
    <property type="match status" value="1"/>
</dbReference>
<dbReference type="GO" id="GO:0006511">
    <property type="term" value="P:ubiquitin-dependent protein catabolic process"/>
    <property type="evidence" value="ECO:0007669"/>
    <property type="project" value="TreeGrafter"/>
</dbReference>
<dbReference type="CDD" id="cd16106">
    <property type="entry name" value="Ubl_Dsk2p_like"/>
    <property type="match status" value="1"/>
</dbReference>
<dbReference type="SMART" id="SM00213">
    <property type="entry name" value="UBQ"/>
    <property type="match status" value="1"/>
</dbReference>
<dbReference type="GO" id="GO:0031593">
    <property type="term" value="F:polyubiquitin modification-dependent protein binding"/>
    <property type="evidence" value="ECO:0007669"/>
    <property type="project" value="TreeGrafter"/>
</dbReference>
<dbReference type="OrthoDB" id="267397at2759"/>
<dbReference type="Pfam" id="PF23195">
    <property type="entry name" value="UBQLN1"/>
    <property type="match status" value="1"/>
</dbReference>
<organism evidence="4 5">
    <name type="scientific">Protomyces lactucae-debilis</name>
    <dbReference type="NCBI Taxonomy" id="2754530"/>
    <lineage>
        <taxon>Eukaryota</taxon>
        <taxon>Fungi</taxon>
        <taxon>Dikarya</taxon>
        <taxon>Ascomycota</taxon>
        <taxon>Taphrinomycotina</taxon>
        <taxon>Taphrinomycetes</taxon>
        <taxon>Taphrinales</taxon>
        <taxon>Protomycetaceae</taxon>
        <taxon>Protomyces</taxon>
    </lineage>
</organism>
<dbReference type="Pfam" id="PF00627">
    <property type="entry name" value="UBA"/>
    <property type="match status" value="1"/>
</dbReference>
<dbReference type="PROSITE" id="PS50030">
    <property type="entry name" value="UBA"/>
    <property type="match status" value="1"/>
</dbReference>
<dbReference type="InterPro" id="IPR015496">
    <property type="entry name" value="Ubiquilin"/>
</dbReference>
<dbReference type="Gene3D" id="3.10.20.90">
    <property type="entry name" value="Phosphatidylinositol 3-kinase Catalytic Subunit, Chain A, domain 1"/>
    <property type="match status" value="1"/>
</dbReference>
<feature type="non-terminal residue" evidence="4">
    <location>
        <position position="1"/>
    </location>
</feature>
<feature type="domain" description="UBA" evidence="2">
    <location>
        <begin position="359"/>
        <end position="403"/>
    </location>
</feature>
<dbReference type="GeneID" id="63785231"/>
<dbReference type="FunFam" id="1.10.8.10:FF:000024">
    <property type="entry name" value="Ubiquitin domain-containing protein DSK2"/>
    <property type="match status" value="1"/>
</dbReference>
<evidence type="ECO:0000256" key="1">
    <source>
        <dbReference type="SAM" id="MobiDB-lite"/>
    </source>
</evidence>
<name>A0A1Y2FR84_PROLT</name>
<evidence type="ECO:0000259" key="3">
    <source>
        <dbReference type="PROSITE" id="PS50053"/>
    </source>
</evidence>
<feature type="region of interest" description="Disordered" evidence="1">
    <location>
        <begin position="247"/>
        <end position="293"/>
    </location>
</feature>
<dbReference type="Proteomes" id="UP000193685">
    <property type="component" value="Unassembled WGS sequence"/>
</dbReference>
<evidence type="ECO:0008006" key="6">
    <source>
        <dbReference type="Google" id="ProtNLM"/>
    </source>
</evidence>
<dbReference type="PANTHER" id="PTHR10677">
    <property type="entry name" value="UBIQUILIN"/>
    <property type="match status" value="1"/>
</dbReference>
<feature type="compositionally biased region" description="Polar residues" evidence="1">
    <location>
        <begin position="11"/>
        <end position="23"/>
    </location>
</feature>
<proteinExistence type="predicted"/>
<dbReference type="InterPro" id="IPR015940">
    <property type="entry name" value="UBA"/>
</dbReference>
<feature type="domain" description="Ubiquitin-like" evidence="3">
    <location>
        <begin position="36"/>
        <end position="106"/>
    </location>
</feature>
<dbReference type="GO" id="GO:0005829">
    <property type="term" value="C:cytosol"/>
    <property type="evidence" value="ECO:0007669"/>
    <property type="project" value="TreeGrafter"/>
</dbReference>
<dbReference type="SMART" id="SM00727">
    <property type="entry name" value="STI1"/>
    <property type="match status" value="2"/>
</dbReference>
<dbReference type="Gene3D" id="1.10.8.10">
    <property type="entry name" value="DNA helicase RuvA subunit, C-terminal domain"/>
    <property type="match status" value="1"/>
</dbReference>